<comment type="caution">
    <text evidence="1">The sequence shown here is derived from an EMBL/GenBank/DDBJ whole genome shotgun (WGS) entry which is preliminary data.</text>
</comment>
<keyword evidence="2" id="KW-1185">Reference proteome</keyword>
<reference evidence="1 2" key="1">
    <citation type="submission" date="2017-09" db="EMBL/GenBank/DDBJ databases">
        <title>Genomics of the genus Arcobacter.</title>
        <authorList>
            <person name="Perez-Cataluna A."/>
            <person name="Figueras M.J."/>
            <person name="Salas-Masso N."/>
        </authorList>
    </citation>
    <scope>NUCLEOTIDE SEQUENCE [LARGE SCALE GENOMIC DNA]</scope>
    <source>
        <strain evidence="1 2">F156-34</strain>
    </source>
</reference>
<evidence type="ECO:0000313" key="2">
    <source>
        <dbReference type="Proteomes" id="UP000289718"/>
    </source>
</evidence>
<dbReference type="PIRSF" id="PIRSF028696">
    <property type="entry name" value="UCP028696"/>
    <property type="match status" value="1"/>
</dbReference>
<proteinExistence type="predicted"/>
<protein>
    <recommendedName>
        <fullName evidence="3">DUF2860 domain-containing protein</fullName>
    </recommendedName>
</protein>
<dbReference type="Proteomes" id="UP000289718">
    <property type="component" value="Unassembled WGS sequence"/>
</dbReference>
<name>A0A4Q1AYS4_9BACT</name>
<gene>
    <name evidence="1" type="ORF">CP965_03475</name>
</gene>
<dbReference type="EMBL" id="NXIE01000001">
    <property type="protein sequence ID" value="RXK14523.1"/>
    <property type="molecule type" value="Genomic_DNA"/>
</dbReference>
<sequence length="300" mass="34611">MKRVIFLSLLVSTLCAKEQNYIELGGGIFKSKDNFSTESKGTILKYENAESDTMANPYIGFYYGYDVNDKINIYTESGMGGLSLGSEIEVNKGTFDIGINIDLLAKEEWENPFLIASERKETDTNEVGAYIGYSMHLNEDIMTKLKYKYSNKSYDKESVLDVLKREGNRHGISLETSHIINKKLALIYNINYEKYFAEGKASSYNSYGLDFGVMTEINRYLELMLLTEYSTKEYEEINPIFNETIESDSYGIISELKWKQPLNYKNTYLSFKLGYKKENANIDFYNKKDIFSFISIGYQF</sequence>
<dbReference type="Pfam" id="PF11059">
    <property type="entry name" value="DUF2860"/>
    <property type="match status" value="1"/>
</dbReference>
<evidence type="ECO:0000313" key="1">
    <source>
        <dbReference type="EMBL" id="RXK14523.1"/>
    </source>
</evidence>
<organism evidence="1 2">
    <name type="scientific">Halarcobacter mediterraneus</name>
    <dbReference type="NCBI Taxonomy" id="2023153"/>
    <lineage>
        <taxon>Bacteria</taxon>
        <taxon>Pseudomonadati</taxon>
        <taxon>Campylobacterota</taxon>
        <taxon>Epsilonproteobacteria</taxon>
        <taxon>Campylobacterales</taxon>
        <taxon>Arcobacteraceae</taxon>
        <taxon>Halarcobacter</taxon>
    </lineage>
</organism>
<accession>A0A4Q1AYS4</accession>
<dbReference type="InterPro" id="IPR016896">
    <property type="entry name" value="DUF2860"/>
</dbReference>
<dbReference type="AlphaFoldDB" id="A0A4Q1AYS4"/>
<dbReference type="RefSeq" id="WP_129060663.1">
    <property type="nucleotide sequence ID" value="NZ_NXIE01000001.1"/>
</dbReference>
<dbReference type="OrthoDB" id="5430175at2"/>
<evidence type="ECO:0008006" key="3">
    <source>
        <dbReference type="Google" id="ProtNLM"/>
    </source>
</evidence>